<dbReference type="AlphaFoldDB" id="F7YXE2"/>
<proteinExistence type="predicted"/>
<dbReference type="KEGG" id="tta:Theth_1686"/>
<dbReference type="HOGENOM" id="CLU_3331885_0_0_0"/>
<protein>
    <submittedName>
        <fullName evidence="1">Uncharacterized protein</fullName>
    </submittedName>
</protein>
<organism evidence="1 2">
    <name type="scientific">Pseudothermotoga thermarum DSM 5069</name>
    <dbReference type="NCBI Taxonomy" id="688269"/>
    <lineage>
        <taxon>Bacteria</taxon>
        <taxon>Thermotogati</taxon>
        <taxon>Thermotogota</taxon>
        <taxon>Thermotogae</taxon>
        <taxon>Thermotogales</taxon>
        <taxon>Thermotogaceae</taxon>
        <taxon>Pseudothermotoga</taxon>
    </lineage>
</organism>
<keyword evidence="2" id="KW-1185">Reference proteome</keyword>
<dbReference type="STRING" id="688269.Theth_1686"/>
<dbReference type="PATRIC" id="fig|688269.3.peg.1733"/>
<name>F7YXE2_9THEM</name>
<sequence precursor="true">MPGEDRKNTVFSFLLKLFDLFEPISANEHVFEKDVLSV</sequence>
<evidence type="ECO:0000313" key="2">
    <source>
        <dbReference type="Proteomes" id="UP000006804"/>
    </source>
</evidence>
<dbReference type="EMBL" id="CP002351">
    <property type="protein sequence ID" value="AEH51733.1"/>
    <property type="molecule type" value="Genomic_DNA"/>
</dbReference>
<reference evidence="1 2" key="1">
    <citation type="submission" date="2010-11" db="EMBL/GenBank/DDBJ databases">
        <title>The complete genome of Thermotoga thermarum DSM 5069.</title>
        <authorList>
            <consortium name="US DOE Joint Genome Institute (JGI-PGF)"/>
            <person name="Lucas S."/>
            <person name="Copeland A."/>
            <person name="Lapidus A."/>
            <person name="Bruce D."/>
            <person name="Goodwin L."/>
            <person name="Pitluck S."/>
            <person name="Kyrpides N."/>
            <person name="Mavromatis K."/>
            <person name="Ivanova N."/>
            <person name="Zeytun A."/>
            <person name="Brettin T."/>
            <person name="Detter J.C."/>
            <person name="Tapia R."/>
            <person name="Han C."/>
            <person name="Land M."/>
            <person name="Hauser L."/>
            <person name="Markowitz V."/>
            <person name="Cheng J.-F."/>
            <person name="Hugenholtz P."/>
            <person name="Woyke T."/>
            <person name="Wu D."/>
            <person name="Spring S."/>
            <person name="Schroeder M."/>
            <person name="Brambilla E."/>
            <person name="Klenk H.-P."/>
            <person name="Eisen J.A."/>
        </authorList>
    </citation>
    <scope>NUCLEOTIDE SEQUENCE [LARGE SCALE GENOMIC DNA]</scope>
    <source>
        <strain evidence="1 2">DSM 5069</strain>
    </source>
</reference>
<accession>F7YXE2</accession>
<gene>
    <name evidence="1" type="ORF">Theth_1686</name>
</gene>
<dbReference type="Proteomes" id="UP000006804">
    <property type="component" value="Chromosome"/>
</dbReference>
<evidence type="ECO:0000313" key="1">
    <source>
        <dbReference type="EMBL" id="AEH51733.1"/>
    </source>
</evidence>